<dbReference type="NCBIfam" id="TIGR01439">
    <property type="entry name" value="lp_hng_hel_AbrB"/>
    <property type="match status" value="1"/>
</dbReference>
<dbReference type="SUPFAM" id="SSF89447">
    <property type="entry name" value="AbrB/MazE/MraZ-like"/>
    <property type="match status" value="1"/>
</dbReference>
<dbReference type="SMART" id="SM00966">
    <property type="entry name" value="SpoVT_AbrB"/>
    <property type="match status" value="1"/>
</dbReference>
<feature type="domain" description="SpoVT-AbrB" evidence="1">
    <location>
        <begin position="13"/>
        <end position="59"/>
    </location>
</feature>
<sequence length="107" mass="12286">MTHLAPRRSYGVVQMKKKAILTIPKEVRMALRLSDEGEVFELIVEDGKIILEPKALIPKEQEWYWTEEWQAGEREADEDIKAGRLSPSFDNATDAIKYLDSVKHDGD</sequence>
<reference evidence="3" key="1">
    <citation type="submission" date="2018-02" db="EMBL/GenBank/DDBJ databases">
        <authorList>
            <person name="Hausmann B."/>
        </authorList>
    </citation>
    <scope>NUCLEOTIDE SEQUENCE [LARGE SCALE GENOMIC DNA]</scope>
    <source>
        <strain evidence="3">Peat soil MAG SbF1</strain>
    </source>
</reference>
<dbReference type="EMBL" id="OMOF01000110">
    <property type="protein sequence ID" value="SPF38836.1"/>
    <property type="molecule type" value="Genomic_DNA"/>
</dbReference>
<accession>A0A2U3KGS7</accession>
<evidence type="ECO:0000313" key="2">
    <source>
        <dbReference type="EMBL" id="SPF38836.1"/>
    </source>
</evidence>
<dbReference type="AlphaFoldDB" id="A0A2U3KGS7"/>
<proteinExistence type="predicted"/>
<dbReference type="OrthoDB" id="199763at2"/>
<gene>
    <name evidence="2" type="ORF">SBF1_1980010</name>
</gene>
<name>A0A2U3KGS7_9FIRM</name>
<protein>
    <submittedName>
        <fullName evidence="2">Transcriptional regulator, AbrB family</fullName>
    </submittedName>
</protein>
<dbReference type="GO" id="GO:0003677">
    <property type="term" value="F:DNA binding"/>
    <property type="evidence" value="ECO:0007669"/>
    <property type="project" value="InterPro"/>
</dbReference>
<dbReference type="InterPro" id="IPR007159">
    <property type="entry name" value="SpoVT-AbrB_dom"/>
</dbReference>
<evidence type="ECO:0000259" key="1">
    <source>
        <dbReference type="SMART" id="SM00966"/>
    </source>
</evidence>
<dbReference type="Gene3D" id="2.10.260.10">
    <property type="match status" value="1"/>
</dbReference>
<dbReference type="Pfam" id="PF04014">
    <property type="entry name" value="MazE_antitoxin"/>
    <property type="match status" value="1"/>
</dbReference>
<organism evidence="2 3">
    <name type="scientific">Candidatus Desulfosporosinus infrequens</name>
    <dbReference type="NCBI Taxonomy" id="2043169"/>
    <lineage>
        <taxon>Bacteria</taxon>
        <taxon>Bacillati</taxon>
        <taxon>Bacillota</taxon>
        <taxon>Clostridia</taxon>
        <taxon>Eubacteriales</taxon>
        <taxon>Desulfitobacteriaceae</taxon>
        <taxon>Desulfosporosinus</taxon>
    </lineage>
</organism>
<dbReference type="InterPro" id="IPR037914">
    <property type="entry name" value="SpoVT-AbrB_sf"/>
</dbReference>
<dbReference type="Proteomes" id="UP000238916">
    <property type="component" value="Unassembled WGS sequence"/>
</dbReference>
<evidence type="ECO:0000313" key="3">
    <source>
        <dbReference type="Proteomes" id="UP000238916"/>
    </source>
</evidence>